<keyword evidence="3 6" id="KW-0064">Aspartyl protease</keyword>
<dbReference type="GO" id="GO:0004190">
    <property type="term" value="F:aspartic-type endopeptidase activity"/>
    <property type="evidence" value="ECO:0007669"/>
    <property type="project" value="UniProtKB-KW"/>
</dbReference>
<organism evidence="9 10">
    <name type="scientific">Wickerhamomyces pijperi</name>
    <name type="common">Yeast</name>
    <name type="synonym">Pichia pijperi</name>
    <dbReference type="NCBI Taxonomy" id="599730"/>
    <lineage>
        <taxon>Eukaryota</taxon>
        <taxon>Fungi</taxon>
        <taxon>Dikarya</taxon>
        <taxon>Ascomycota</taxon>
        <taxon>Saccharomycotina</taxon>
        <taxon>Saccharomycetes</taxon>
        <taxon>Phaffomycetales</taxon>
        <taxon>Wickerhamomycetaceae</taxon>
        <taxon>Wickerhamomyces</taxon>
    </lineage>
</organism>
<feature type="active site" evidence="4">
    <location>
        <position position="317"/>
    </location>
</feature>
<keyword evidence="2 7" id="KW-0732">Signal</keyword>
<reference evidence="9" key="1">
    <citation type="journal article" date="2021" name="Open Biol.">
        <title>Shared evolutionary footprints suggest mitochondrial oxidative damage underlies multiple complex I losses in fungi.</title>
        <authorList>
            <person name="Schikora-Tamarit M.A."/>
            <person name="Marcet-Houben M."/>
            <person name="Nosek J."/>
            <person name="Gabaldon T."/>
        </authorList>
    </citation>
    <scope>NUCLEOTIDE SEQUENCE</scope>
    <source>
        <strain evidence="9">CBS2887</strain>
    </source>
</reference>
<dbReference type="PROSITE" id="PS00141">
    <property type="entry name" value="ASP_PROTEASE"/>
    <property type="match status" value="2"/>
</dbReference>
<comment type="similarity">
    <text evidence="1 6">Belongs to the peptidase A1 family.</text>
</comment>
<dbReference type="PANTHER" id="PTHR47966">
    <property type="entry name" value="BETA-SITE APP-CLEAVING ENZYME, ISOFORM A-RELATED"/>
    <property type="match status" value="1"/>
</dbReference>
<dbReference type="InterPro" id="IPR033121">
    <property type="entry name" value="PEPTIDASE_A1"/>
</dbReference>
<feature type="disulfide bond" evidence="5">
    <location>
        <begin position="129"/>
        <end position="134"/>
    </location>
</feature>
<evidence type="ECO:0000256" key="6">
    <source>
        <dbReference type="RuleBase" id="RU000454"/>
    </source>
</evidence>
<dbReference type="OrthoDB" id="28208at2759"/>
<evidence type="ECO:0000313" key="10">
    <source>
        <dbReference type="Proteomes" id="UP000774326"/>
    </source>
</evidence>
<dbReference type="InterPro" id="IPR001969">
    <property type="entry name" value="Aspartic_peptidase_AS"/>
</dbReference>
<evidence type="ECO:0000256" key="5">
    <source>
        <dbReference type="PIRSR" id="PIRSR601461-2"/>
    </source>
</evidence>
<dbReference type="InterPro" id="IPR021109">
    <property type="entry name" value="Peptidase_aspartic_dom_sf"/>
</dbReference>
<dbReference type="EMBL" id="JAEUBG010004843">
    <property type="protein sequence ID" value="KAH3679818.1"/>
    <property type="molecule type" value="Genomic_DNA"/>
</dbReference>
<dbReference type="PANTHER" id="PTHR47966:SF75">
    <property type="entry name" value="ENDOPEPTIDASE (CTSD), PUTATIVE (AFU_ORTHOLOGUE AFUA_4G07040)-RELATED"/>
    <property type="match status" value="1"/>
</dbReference>
<feature type="signal peptide" evidence="7">
    <location>
        <begin position="1"/>
        <end position="21"/>
    </location>
</feature>
<evidence type="ECO:0000256" key="1">
    <source>
        <dbReference type="ARBA" id="ARBA00007447"/>
    </source>
</evidence>
<keyword evidence="6" id="KW-0378">Hydrolase</keyword>
<dbReference type="CDD" id="cd05471">
    <property type="entry name" value="pepsin_like"/>
    <property type="match status" value="1"/>
</dbReference>
<sequence length="494" mass="53180">MVSSALLKSVLLTQLIQQACALLPISKDRFVESSDCYEVSEIVQAPVSFQRYMSSKENVLVSKQQQVLTSNTTQTTNTQTILNMIPGLSVLQSDANNECYYVDTIIGEKEYPLIIDTGSAYLWVYGDDCEDPACSNEALYTPTASSSASETATSTFQLAYVTGTASGEIMSDNIIVNKMATTQKFRFGMANSVPDFFAQYPVSGIFGLPSNDSSSIESIVSALYDSHAIGVKRFSISMGQINKDDTYLNNSGIFAVGDPVSELYTGDFHYTSLTSNADNYWLIELSAVYIDTFKLTFDTAQTIGSNTSYVARSAIIDSGTTVLVLPKQDALSVHSYFANSITDGSNFAVLCNSTLDLSFEINGKNFTVTSEEYLGNAYAEDSGYYGYCVSNIQGVDSYAQNSWILGAVFLKTSYLDFDISEQRVGFATKNTNVYLTSTATTTSAATATASTTLTASVVTGSTTASHTTYKDSGVAVGGASLFSAFVSSILLFLL</sequence>
<evidence type="ECO:0000256" key="7">
    <source>
        <dbReference type="SAM" id="SignalP"/>
    </source>
</evidence>
<dbReference type="InterPro" id="IPR034164">
    <property type="entry name" value="Pepsin-like_dom"/>
</dbReference>
<reference evidence="9" key="2">
    <citation type="submission" date="2021-01" db="EMBL/GenBank/DDBJ databases">
        <authorList>
            <person name="Schikora-Tamarit M.A."/>
        </authorList>
    </citation>
    <scope>NUCLEOTIDE SEQUENCE</scope>
    <source>
        <strain evidence="9">CBS2887</strain>
    </source>
</reference>
<dbReference type="PROSITE" id="PS51767">
    <property type="entry name" value="PEPTIDASE_A1"/>
    <property type="match status" value="1"/>
</dbReference>
<gene>
    <name evidence="9" type="ORF">WICPIJ_008505</name>
</gene>
<feature type="chain" id="PRO_5040373873" description="Peptidase A1 domain-containing protein" evidence="7">
    <location>
        <begin position="22"/>
        <end position="494"/>
    </location>
</feature>
<keyword evidence="10" id="KW-1185">Reference proteome</keyword>
<dbReference type="PRINTS" id="PR00792">
    <property type="entry name" value="PEPSIN"/>
</dbReference>
<protein>
    <recommendedName>
        <fullName evidence="8">Peptidase A1 domain-containing protein</fullName>
    </recommendedName>
</protein>
<keyword evidence="6" id="KW-0645">Protease</keyword>
<feature type="domain" description="Peptidase A1" evidence="8">
    <location>
        <begin position="100"/>
        <end position="427"/>
    </location>
</feature>
<comment type="caution">
    <text evidence="9">The sequence shown here is derived from an EMBL/GenBank/DDBJ whole genome shotgun (WGS) entry which is preliminary data.</text>
</comment>
<evidence type="ECO:0000256" key="4">
    <source>
        <dbReference type="PIRSR" id="PIRSR601461-1"/>
    </source>
</evidence>
<accession>A0A9P8THK1</accession>
<dbReference type="GO" id="GO:0006508">
    <property type="term" value="P:proteolysis"/>
    <property type="evidence" value="ECO:0007669"/>
    <property type="project" value="UniProtKB-KW"/>
</dbReference>
<proteinExistence type="inferred from homology"/>
<feature type="active site" evidence="4">
    <location>
        <position position="116"/>
    </location>
</feature>
<evidence type="ECO:0000256" key="2">
    <source>
        <dbReference type="ARBA" id="ARBA00022729"/>
    </source>
</evidence>
<evidence type="ECO:0000313" key="9">
    <source>
        <dbReference type="EMBL" id="KAH3679818.1"/>
    </source>
</evidence>
<dbReference type="Pfam" id="PF00026">
    <property type="entry name" value="Asp"/>
    <property type="match status" value="1"/>
</dbReference>
<keyword evidence="5" id="KW-1015">Disulfide bond</keyword>
<dbReference type="SUPFAM" id="SSF50630">
    <property type="entry name" value="Acid proteases"/>
    <property type="match status" value="1"/>
</dbReference>
<name>A0A9P8THK1_WICPI</name>
<dbReference type="InterPro" id="IPR001461">
    <property type="entry name" value="Aspartic_peptidase_A1"/>
</dbReference>
<dbReference type="AlphaFoldDB" id="A0A9P8THK1"/>
<dbReference type="Gene3D" id="2.40.70.10">
    <property type="entry name" value="Acid Proteases"/>
    <property type="match status" value="2"/>
</dbReference>
<evidence type="ECO:0000259" key="8">
    <source>
        <dbReference type="PROSITE" id="PS51767"/>
    </source>
</evidence>
<evidence type="ECO:0000256" key="3">
    <source>
        <dbReference type="ARBA" id="ARBA00022750"/>
    </source>
</evidence>
<dbReference type="Proteomes" id="UP000774326">
    <property type="component" value="Unassembled WGS sequence"/>
</dbReference>